<organism evidence="2 3">
    <name type="scientific">Ascobolus immersus RN42</name>
    <dbReference type="NCBI Taxonomy" id="1160509"/>
    <lineage>
        <taxon>Eukaryota</taxon>
        <taxon>Fungi</taxon>
        <taxon>Dikarya</taxon>
        <taxon>Ascomycota</taxon>
        <taxon>Pezizomycotina</taxon>
        <taxon>Pezizomycetes</taxon>
        <taxon>Pezizales</taxon>
        <taxon>Ascobolaceae</taxon>
        <taxon>Ascobolus</taxon>
    </lineage>
</organism>
<proteinExistence type="predicted"/>
<name>A0A3N4IB44_ASCIM</name>
<keyword evidence="3" id="KW-1185">Reference proteome</keyword>
<feature type="non-terminal residue" evidence="2">
    <location>
        <position position="328"/>
    </location>
</feature>
<accession>A0A3N4IB44</accession>
<evidence type="ECO:0000313" key="2">
    <source>
        <dbReference type="EMBL" id="RPA81888.1"/>
    </source>
</evidence>
<dbReference type="AlphaFoldDB" id="A0A3N4IB44"/>
<gene>
    <name evidence="2" type="ORF">BJ508DRAFT_414597</name>
</gene>
<sequence length="328" mass="37819">MHESGWKVHHDFLQVSIGLHSIQKTLHAYYSHRERAEYRSNEGALHAHYSRRQEGTYPSNNARVDPGTSGKGISFGGSVVSPAKPELSTITLNCISHDDCKRLRKYLRRKLSVPCIKFYTINCSDVDVQRQLRKMLARQSRISKRMAATCVSQVNIPVKDMMQHAWLLITSTWYLTFNDQCRDIEMAERLLKEACMLYFDVSNSTISVLLDRRSLEMKILSLEDIPEAEFFTSIRKFPAKALLYGLQHELNPDGALSDDSTRRILQSLDEVYGGLRKADLKRVWRDTKLFKWDRISELVDDLDQKIAQDTGAQKALYFTMDAPREKQP</sequence>
<protein>
    <submittedName>
        <fullName evidence="2">Uncharacterized protein</fullName>
    </submittedName>
</protein>
<evidence type="ECO:0000256" key="1">
    <source>
        <dbReference type="SAM" id="MobiDB-lite"/>
    </source>
</evidence>
<feature type="region of interest" description="Disordered" evidence="1">
    <location>
        <begin position="49"/>
        <end position="68"/>
    </location>
</feature>
<dbReference type="Proteomes" id="UP000275078">
    <property type="component" value="Unassembled WGS sequence"/>
</dbReference>
<dbReference type="EMBL" id="ML119676">
    <property type="protein sequence ID" value="RPA81888.1"/>
    <property type="molecule type" value="Genomic_DNA"/>
</dbReference>
<reference evidence="2 3" key="1">
    <citation type="journal article" date="2018" name="Nat. Ecol. Evol.">
        <title>Pezizomycetes genomes reveal the molecular basis of ectomycorrhizal truffle lifestyle.</title>
        <authorList>
            <person name="Murat C."/>
            <person name="Payen T."/>
            <person name="Noel B."/>
            <person name="Kuo A."/>
            <person name="Morin E."/>
            <person name="Chen J."/>
            <person name="Kohler A."/>
            <person name="Krizsan K."/>
            <person name="Balestrini R."/>
            <person name="Da Silva C."/>
            <person name="Montanini B."/>
            <person name="Hainaut M."/>
            <person name="Levati E."/>
            <person name="Barry K.W."/>
            <person name="Belfiori B."/>
            <person name="Cichocki N."/>
            <person name="Clum A."/>
            <person name="Dockter R.B."/>
            <person name="Fauchery L."/>
            <person name="Guy J."/>
            <person name="Iotti M."/>
            <person name="Le Tacon F."/>
            <person name="Lindquist E.A."/>
            <person name="Lipzen A."/>
            <person name="Malagnac F."/>
            <person name="Mello A."/>
            <person name="Molinier V."/>
            <person name="Miyauchi S."/>
            <person name="Poulain J."/>
            <person name="Riccioni C."/>
            <person name="Rubini A."/>
            <person name="Sitrit Y."/>
            <person name="Splivallo R."/>
            <person name="Traeger S."/>
            <person name="Wang M."/>
            <person name="Zifcakova L."/>
            <person name="Wipf D."/>
            <person name="Zambonelli A."/>
            <person name="Paolocci F."/>
            <person name="Nowrousian M."/>
            <person name="Ottonello S."/>
            <person name="Baldrian P."/>
            <person name="Spatafora J.W."/>
            <person name="Henrissat B."/>
            <person name="Nagy L.G."/>
            <person name="Aury J.M."/>
            <person name="Wincker P."/>
            <person name="Grigoriev I.V."/>
            <person name="Bonfante P."/>
            <person name="Martin F.M."/>
        </authorList>
    </citation>
    <scope>NUCLEOTIDE SEQUENCE [LARGE SCALE GENOMIC DNA]</scope>
    <source>
        <strain evidence="2 3">RN42</strain>
    </source>
</reference>
<evidence type="ECO:0000313" key="3">
    <source>
        <dbReference type="Proteomes" id="UP000275078"/>
    </source>
</evidence>